<dbReference type="Proteomes" id="UP000318478">
    <property type="component" value="Unassembled WGS sequence"/>
</dbReference>
<feature type="transmembrane region" description="Helical" evidence="2">
    <location>
        <begin position="660"/>
        <end position="682"/>
    </location>
</feature>
<accession>A0A5C5XWM0</accession>
<feature type="compositionally biased region" description="Pro residues" evidence="1">
    <location>
        <begin position="574"/>
        <end position="587"/>
    </location>
</feature>
<feature type="domain" description="GTPase-associated protein 1 N-terminal" evidence="3">
    <location>
        <begin position="7"/>
        <end position="134"/>
    </location>
</feature>
<sequence length="759" mass="83444">MGLLHCHQQIYTSASELLNSSGSGLGVVACTRDFPEDVQRDLDKVNRYPFLADLPPDDPAKHPPRIVMSRSGKDQRALCISQVIFAGADHTARTTPLSHRFVFLLDEDGSDAPWPSDLIRVCAPLFKRKWDQPPSHLGATIEVDEPDDPSALPLPSCDRLWRGQAKCLLPAVAAALMESACSGRPVVVCINREDGFHAASVLADILDLLPRSVQLDMGCASHVIDSSDAPGEARLLVTYPTTEFVKRYRERRGQSRPHVFDLTSATALEERPSGSYQALMVELLKKPDPRVEIRDAVSLFDVLDLRCQHAELFTRIRGLEQELSSVGNHKGLVKATNQLKKVLHDLGQQKLDRAHEYLVDHMNKCIKNRVTSWSSKKEKWDSLLSLLLDGELPEESRKAALTFALKPEPDQQLLLDALTQLLGSPDKKADSLNRDIEQIISSHCSSGLRSFAVRQAAKEHRYCLTAEKLLLTELAPPPKELLGFIQKCQTPSTEIVNLALERLEEIKNGEVGEFGSVDDLFDELERFRKKLGTGEPLSAAEKLDGLIRERAKHLKQLAEKHLGQPTSTQTPPEVSVPPPEPPPPTVTPPIGEQYPQPSAARSPDPFTPPPSSPQFSLPPEPQGQADDLGIEVSPPHDLRDPPLATTNARGLRAVRRLPNWFMGLGAVIVVGVAGSWLARALVLGERIFRSGSGAIPLSVVMLSLACVPLLVVSLERVLWPDGQPNQWSRVGSVVGIFLSCAIVAVSFILPAVFPWLFLV</sequence>
<evidence type="ECO:0000256" key="1">
    <source>
        <dbReference type="SAM" id="MobiDB-lite"/>
    </source>
</evidence>
<name>A0A5C5XWM0_9BACT</name>
<dbReference type="OrthoDB" id="9973384at2"/>
<protein>
    <recommendedName>
        <fullName evidence="3">GTPase-associated protein 1 N-terminal domain-containing protein</fullName>
    </recommendedName>
</protein>
<evidence type="ECO:0000259" key="3">
    <source>
        <dbReference type="Pfam" id="PF20013"/>
    </source>
</evidence>
<evidence type="ECO:0000256" key="2">
    <source>
        <dbReference type="SAM" id="Phobius"/>
    </source>
</evidence>
<comment type="caution">
    <text evidence="4">The sequence shown here is derived from an EMBL/GenBank/DDBJ whole genome shotgun (WGS) entry which is preliminary data.</text>
</comment>
<keyword evidence="2" id="KW-0472">Membrane</keyword>
<feature type="compositionally biased region" description="Low complexity" evidence="1">
    <location>
        <begin position="564"/>
        <end position="573"/>
    </location>
</feature>
<evidence type="ECO:0000313" key="4">
    <source>
        <dbReference type="EMBL" id="TWT66899.1"/>
    </source>
</evidence>
<dbReference type="Pfam" id="PF20013">
    <property type="entry name" value="GAP1-N2"/>
    <property type="match status" value="1"/>
</dbReference>
<keyword evidence="2" id="KW-1133">Transmembrane helix</keyword>
<keyword evidence="5" id="KW-1185">Reference proteome</keyword>
<dbReference type="InterPro" id="IPR045402">
    <property type="entry name" value="GAP1-N2"/>
</dbReference>
<evidence type="ECO:0000313" key="5">
    <source>
        <dbReference type="Proteomes" id="UP000318478"/>
    </source>
</evidence>
<keyword evidence="2" id="KW-0812">Transmembrane</keyword>
<feature type="transmembrane region" description="Helical" evidence="2">
    <location>
        <begin position="694"/>
        <end position="714"/>
    </location>
</feature>
<dbReference type="EMBL" id="SJPO01000013">
    <property type="protein sequence ID" value="TWT66899.1"/>
    <property type="molecule type" value="Genomic_DNA"/>
</dbReference>
<organism evidence="4 5">
    <name type="scientific">Posidoniimonas polymericola</name>
    <dbReference type="NCBI Taxonomy" id="2528002"/>
    <lineage>
        <taxon>Bacteria</taxon>
        <taxon>Pseudomonadati</taxon>
        <taxon>Planctomycetota</taxon>
        <taxon>Planctomycetia</taxon>
        <taxon>Pirellulales</taxon>
        <taxon>Lacipirellulaceae</taxon>
        <taxon>Posidoniimonas</taxon>
    </lineage>
</organism>
<feature type="region of interest" description="Disordered" evidence="1">
    <location>
        <begin position="560"/>
        <end position="644"/>
    </location>
</feature>
<dbReference type="AlphaFoldDB" id="A0A5C5XWM0"/>
<proteinExistence type="predicted"/>
<reference evidence="4 5" key="1">
    <citation type="submission" date="2019-02" db="EMBL/GenBank/DDBJ databases">
        <title>Deep-cultivation of Planctomycetes and their phenomic and genomic characterization uncovers novel biology.</title>
        <authorList>
            <person name="Wiegand S."/>
            <person name="Jogler M."/>
            <person name="Boedeker C."/>
            <person name="Pinto D."/>
            <person name="Vollmers J."/>
            <person name="Rivas-Marin E."/>
            <person name="Kohn T."/>
            <person name="Peeters S.H."/>
            <person name="Heuer A."/>
            <person name="Rast P."/>
            <person name="Oberbeckmann S."/>
            <person name="Bunk B."/>
            <person name="Jeske O."/>
            <person name="Meyerdierks A."/>
            <person name="Storesund J.E."/>
            <person name="Kallscheuer N."/>
            <person name="Luecker S."/>
            <person name="Lage O.M."/>
            <person name="Pohl T."/>
            <person name="Merkel B.J."/>
            <person name="Hornburger P."/>
            <person name="Mueller R.-W."/>
            <person name="Bruemmer F."/>
            <person name="Labrenz M."/>
            <person name="Spormann A.M."/>
            <person name="Op Den Camp H."/>
            <person name="Overmann J."/>
            <person name="Amann R."/>
            <person name="Jetten M.S.M."/>
            <person name="Mascher T."/>
            <person name="Medema M.H."/>
            <person name="Devos D.P."/>
            <person name="Kaster A.-K."/>
            <person name="Ovreas L."/>
            <person name="Rohde M."/>
            <person name="Galperin M.Y."/>
            <person name="Jogler C."/>
        </authorList>
    </citation>
    <scope>NUCLEOTIDE SEQUENCE [LARGE SCALE GENOMIC DNA]</scope>
    <source>
        <strain evidence="4 5">Pla123a</strain>
    </source>
</reference>
<feature type="compositionally biased region" description="Pro residues" evidence="1">
    <location>
        <begin position="605"/>
        <end position="621"/>
    </location>
</feature>
<gene>
    <name evidence="4" type="ORF">Pla123a_43270</name>
</gene>
<dbReference type="RefSeq" id="WP_146590808.1">
    <property type="nucleotide sequence ID" value="NZ_SJPO01000013.1"/>
</dbReference>
<feature type="transmembrane region" description="Helical" evidence="2">
    <location>
        <begin position="734"/>
        <end position="758"/>
    </location>
</feature>